<evidence type="ECO:0000256" key="1">
    <source>
        <dbReference type="SAM" id="SignalP"/>
    </source>
</evidence>
<comment type="caution">
    <text evidence="3">The sequence shown here is derived from an EMBL/GenBank/DDBJ whole genome shotgun (WGS) entry which is preliminary data.</text>
</comment>
<keyword evidence="1" id="KW-0732">Signal</keyword>
<sequence>MKRKLLSIAAALCFIAGAKAQTSYGFKAGANFAKVKESLKGLSYTSDAATSFYVAGYADLPLANNFSIQPGVSLQGKGRKISVEKLAEIIGVSGATGNIKQDFMYIEVPVNFVYSIPTGNSGNVFLGAGPYAGIGIHVKEKIENMSGFDEYGGTNGTDSGSFSDAGLKTFDAGANLLAGFKFANGFLINAGYSLGLTNIAKDSGDSSAKNRVFSVGIGYQL</sequence>
<keyword evidence="4" id="KW-1185">Reference proteome</keyword>
<dbReference type="OrthoDB" id="1150878at2"/>
<dbReference type="Pfam" id="PF13568">
    <property type="entry name" value="OMP_b-brl_2"/>
    <property type="match status" value="1"/>
</dbReference>
<gene>
    <name evidence="3" type="ORF">D7322_24175</name>
</gene>
<dbReference type="RefSeq" id="WP_121126759.1">
    <property type="nucleotide sequence ID" value="NZ_CP158959.1"/>
</dbReference>
<evidence type="ECO:0000259" key="2">
    <source>
        <dbReference type="Pfam" id="PF13568"/>
    </source>
</evidence>
<organism evidence="3 4">
    <name type="scientific">Sphingobacterium puteale</name>
    <dbReference type="NCBI Taxonomy" id="2420510"/>
    <lineage>
        <taxon>Bacteria</taxon>
        <taxon>Pseudomonadati</taxon>
        <taxon>Bacteroidota</taxon>
        <taxon>Sphingobacteriia</taxon>
        <taxon>Sphingobacteriales</taxon>
        <taxon>Sphingobacteriaceae</taxon>
        <taxon>Sphingobacterium</taxon>
    </lineage>
</organism>
<evidence type="ECO:0000313" key="4">
    <source>
        <dbReference type="Proteomes" id="UP000282423"/>
    </source>
</evidence>
<feature type="domain" description="Outer membrane protein beta-barrel" evidence="2">
    <location>
        <begin position="21"/>
        <end position="199"/>
    </location>
</feature>
<feature type="signal peptide" evidence="1">
    <location>
        <begin position="1"/>
        <end position="20"/>
    </location>
</feature>
<name>A0A420VRV0_9SPHI</name>
<proteinExistence type="predicted"/>
<dbReference type="AlphaFoldDB" id="A0A420VRV0"/>
<protein>
    <submittedName>
        <fullName evidence="3">PorT family protein</fullName>
    </submittedName>
</protein>
<reference evidence="3 4" key="1">
    <citation type="submission" date="2018-10" db="EMBL/GenBank/DDBJ databases">
        <title>Sphingobacterium sp. M05W1-28.</title>
        <authorList>
            <person name="Cai H."/>
        </authorList>
    </citation>
    <scope>NUCLEOTIDE SEQUENCE [LARGE SCALE GENOMIC DNA]</scope>
    <source>
        <strain evidence="3 4">M05W1-28</strain>
    </source>
</reference>
<dbReference type="EMBL" id="RBWS01000023">
    <property type="protein sequence ID" value="RKO69076.1"/>
    <property type="molecule type" value="Genomic_DNA"/>
</dbReference>
<accession>A0A420VRV0</accession>
<dbReference type="InterPro" id="IPR025665">
    <property type="entry name" value="Beta-barrel_OMP_2"/>
</dbReference>
<dbReference type="Proteomes" id="UP000282423">
    <property type="component" value="Unassembled WGS sequence"/>
</dbReference>
<evidence type="ECO:0000313" key="3">
    <source>
        <dbReference type="EMBL" id="RKO69076.1"/>
    </source>
</evidence>
<feature type="chain" id="PRO_5019060665" evidence="1">
    <location>
        <begin position="21"/>
        <end position="221"/>
    </location>
</feature>